<comment type="caution">
    <text evidence="1">The sequence shown here is derived from an EMBL/GenBank/DDBJ whole genome shotgun (WGS) entry which is preliminary data.</text>
</comment>
<proteinExistence type="predicted"/>
<dbReference type="RefSeq" id="WP_305756733.1">
    <property type="nucleotide sequence ID" value="NZ_JAPCKK010000031.1"/>
</dbReference>
<sequence>MSAQIPTNILTRVKSLTCVVLKIIVLAESTAEGLFCPVTDENDPGTMGTARSRGYLRWVLGTAVATANRLFCVTVGPVTPVTPVKPVGMHFLIPPVIFTNKMVISRLL</sequence>
<name>A0ABT9FWW1_9BACL</name>
<dbReference type="EMBL" id="JAPCKK010000031">
    <property type="protein sequence ID" value="MDP4099129.1"/>
    <property type="molecule type" value="Genomic_DNA"/>
</dbReference>
<organism evidence="1 2">
    <name type="scientific">Paenibacillus zeirhizosphaerae</name>
    <dbReference type="NCBI Taxonomy" id="2987519"/>
    <lineage>
        <taxon>Bacteria</taxon>
        <taxon>Bacillati</taxon>
        <taxon>Bacillota</taxon>
        <taxon>Bacilli</taxon>
        <taxon>Bacillales</taxon>
        <taxon>Paenibacillaceae</taxon>
        <taxon>Paenibacillus</taxon>
    </lineage>
</organism>
<protein>
    <recommendedName>
        <fullName evidence="3">Secreted protein</fullName>
    </recommendedName>
</protein>
<gene>
    <name evidence="1" type="ORF">OIN60_20625</name>
</gene>
<keyword evidence="2" id="KW-1185">Reference proteome</keyword>
<evidence type="ECO:0008006" key="3">
    <source>
        <dbReference type="Google" id="ProtNLM"/>
    </source>
</evidence>
<evidence type="ECO:0000313" key="2">
    <source>
        <dbReference type="Proteomes" id="UP001241848"/>
    </source>
</evidence>
<dbReference type="Proteomes" id="UP001241848">
    <property type="component" value="Unassembled WGS sequence"/>
</dbReference>
<evidence type="ECO:0000313" key="1">
    <source>
        <dbReference type="EMBL" id="MDP4099129.1"/>
    </source>
</evidence>
<accession>A0ABT9FWW1</accession>
<reference evidence="1 2" key="1">
    <citation type="submission" date="2022-10" db="EMBL/GenBank/DDBJ databases">
        <title>Paenibacillus description and whole genome data of maize root bacterial community.</title>
        <authorList>
            <person name="Marton D."/>
            <person name="Farkas M."/>
            <person name="Cserhati M."/>
        </authorList>
    </citation>
    <scope>NUCLEOTIDE SEQUENCE [LARGE SCALE GENOMIC DNA]</scope>
    <source>
        <strain evidence="1 2">P96</strain>
    </source>
</reference>